<dbReference type="Proteomes" id="UP000299102">
    <property type="component" value="Unassembled WGS sequence"/>
</dbReference>
<organism evidence="2 3">
    <name type="scientific">Eumeta variegata</name>
    <name type="common">Bagworm moth</name>
    <name type="synonym">Eumeta japonica</name>
    <dbReference type="NCBI Taxonomy" id="151549"/>
    <lineage>
        <taxon>Eukaryota</taxon>
        <taxon>Metazoa</taxon>
        <taxon>Ecdysozoa</taxon>
        <taxon>Arthropoda</taxon>
        <taxon>Hexapoda</taxon>
        <taxon>Insecta</taxon>
        <taxon>Pterygota</taxon>
        <taxon>Neoptera</taxon>
        <taxon>Endopterygota</taxon>
        <taxon>Lepidoptera</taxon>
        <taxon>Glossata</taxon>
        <taxon>Ditrysia</taxon>
        <taxon>Tineoidea</taxon>
        <taxon>Psychidae</taxon>
        <taxon>Oiketicinae</taxon>
        <taxon>Eumeta</taxon>
    </lineage>
</organism>
<evidence type="ECO:0000313" key="3">
    <source>
        <dbReference type="Proteomes" id="UP000299102"/>
    </source>
</evidence>
<evidence type="ECO:0000256" key="1">
    <source>
        <dbReference type="SAM" id="MobiDB-lite"/>
    </source>
</evidence>
<evidence type="ECO:0000313" key="2">
    <source>
        <dbReference type="EMBL" id="GBP80594.1"/>
    </source>
</evidence>
<feature type="compositionally biased region" description="Polar residues" evidence="1">
    <location>
        <begin position="19"/>
        <end position="33"/>
    </location>
</feature>
<dbReference type="AlphaFoldDB" id="A0A4C1Z0L7"/>
<dbReference type="EMBL" id="BGZK01001469">
    <property type="protein sequence ID" value="GBP80594.1"/>
    <property type="molecule type" value="Genomic_DNA"/>
</dbReference>
<gene>
    <name evidence="2" type="ORF">EVAR_66145_1</name>
</gene>
<reference evidence="2 3" key="1">
    <citation type="journal article" date="2019" name="Commun. Biol.">
        <title>The bagworm genome reveals a unique fibroin gene that provides high tensile strength.</title>
        <authorList>
            <person name="Kono N."/>
            <person name="Nakamura H."/>
            <person name="Ohtoshi R."/>
            <person name="Tomita M."/>
            <person name="Numata K."/>
            <person name="Arakawa K."/>
        </authorList>
    </citation>
    <scope>NUCLEOTIDE SEQUENCE [LARGE SCALE GENOMIC DNA]</scope>
</reference>
<proteinExistence type="predicted"/>
<keyword evidence="3" id="KW-1185">Reference proteome</keyword>
<comment type="caution">
    <text evidence="2">The sequence shown here is derived from an EMBL/GenBank/DDBJ whole genome shotgun (WGS) entry which is preliminary data.</text>
</comment>
<protein>
    <submittedName>
        <fullName evidence="2">Uncharacterized protein</fullName>
    </submittedName>
</protein>
<name>A0A4C1Z0L7_EUMVA</name>
<sequence length="114" mass="12540">MLAELRTCLRGPATREKGQNNTTSQTDSFSGGTESVDLTHVKDPSCDSPVVKVELDAFWFEGGGVRSLHEPPRFGKRSLYKNDPMFVQNGRTRAFARKKSPVPRASDAIRCGLA</sequence>
<accession>A0A4C1Z0L7</accession>
<feature type="region of interest" description="Disordered" evidence="1">
    <location>
        <begin position="1"/>
        <end position="43"/>
    </location>
</feature>